<name>A0A4R6N2N6_9BURK</name>
<reference evidence="1 2" key="1">
    <citation type="submission" date="2019-03" db="EMBL/GenBank/DDBJ databases">
        <title>Genomic Encyclopedia of Type Strains, Phase IV (KMG-IV): sequencing the most valuable type-strain genomes for metagenomic binning, comparative biology and taxonomic classification.</title>
        <authorList>
            <person name="Goeker M."/>
        </authorList>
    </citation>
    <scope>NUCLEOTIDE SEQUENCE [LARGE SCALE GENOMIC DNA]</scope>
    <source>
        <strain evidence="1 2">DSM 25082</strain>
    </source>
</reference>
<accession>A0A4R6N2N6</accession>
<evidence type="ECO:0000313" key="2">
    <source>
        <dbReference type="Proteomes" id="UP000295357"/>
    </source>
</evidence>
<dbReference type="RefSeq" id="WP_133603955.1">
    <property type="nucleotide sequence ID" value="NZ_SNXE01000005.1"/>
</dbReference>
<dbReference type="Proteomes" id="UP000295357">
    <property type="component" value="Unassembled WGS sequence"/>
</dbReference>
<dbReference type="AlphaFoldDB" id="A0A4R6N2N6"/>
<protein>
    <recommendedName>
        <fullName evidence="3">Tfp pilus assembly protein PilX</fullName>
    </recommendedName>
</protein>
<sequence>MAGMALTRRSSRRQRGLSLLFALMAMVVIALASVALVRSVDTSSLVIGNLGFKQDATAASGQMTEQALVWLQNNAGPTLQQNMANVGYYAASMDAVDLTGANRANAARAQVLWNGGNCPAGSTCLQASPVQTFGGNQARYIITRLCATAGSPAAVNCAVPPGSAAMPGGNRGAADYNNQTMQLLVNNSVYYRVVVRVQGPRGTVAFTETIVQL</sequence>
<proteinExistence type="predicted"/>
<evidence type="ECO:0008006" key="3">
    <source>
        <dbReference type="Google" id="ProtNLM"/>
    </source>
</evidence>
<dbReference type="OrthoDB" id="5954007at2"/>
<dbReference type="EMBL" id="SNXE01000005">
    <property type="protein sequence ID" value="TDP09338.1"/>
    <property type="molecule type" value="Genomic_DNA"/>
</dbReference>
<evidence type="ECO:0000313" key="1">
    <source>
        <dbReference type="EMBL" id="TDP09338.1"/>
    </source>
</evidence>
<organism evidence="1 2">
    <name type="scientific">Roseateles asaccharophilus</name>
    <dbReference type="NCBI Taxonomy" id="582607"/>
    <lineage>
        <taxon>Bacteria</taxon>
        <taxon>Pseudomonadati</taxon>
        <taxon>Pseudomonadota</taxon>
        <taxon>Betaproteobacteria</taxon>
        <taxon>Burkholderiales</taxon>
        <taxon>Sphaerotilaceae</taxon>
        <taxon>Roseateles</taxon>
    </lineage>
</organism>
<gene>
    <name evidence="1" type="ORF">DFR39_105176</name>
</gene>
<keyword evidence="2" id="KW-1185">Reference proteome</keyword>
<comment type="caution">
    <text evidence="1">The sequence shown here is derived from an EMBL/GenBank/DDBJ whole genome shotgun (WGS) entry which is preliminary data.</text>
</comment>